<dbReference type="InterPro" id="IPR036938">
    <property type="entry name" value="PAP2/HPO_sf"/>
</dbReference>
<dbReference type="RefSeq" id="WP_086540152.1">
    <property type="nucleotide sequence ID" value="NZ_MSSW01000008.1"/>
</dbReference>
<evidence type="ECO:0000256" key="1">
    <source>
        <dbReference type="ARBA" id="ARBA00004651"/>
    </source>
</evidence>
<comment type="caution">
    <text evidence="10">The sequence shown here is derived from an EMBL/GenBank/DDBJ whole genome shotgun (WGS) entry which is preliminary data.</text>
</comment>
<evidence type="ECO:0000313" key="11">
    <source>
        <dbReference type="Proteomes" id="UP000256405"/>
    </source>
</evidence>
<sequence>MKKLISLLLFLSVSVPGFSQNLDIDILKNINLNRNENLDPSFQFISNTVTPISIATPVIILSVGLLEKNKETTQKGLFIAETLLVSTFINTAFKYSVNRPRPYETYIFIENVLDPDTPSFPSGHTSAAFATATTLSLSYPKWYIIAPSFLWASTVGYSRMDLGVHYPSDVLVGAVVGAGSAYLCYFINKKVFHKKGDSLLRRKSNYP</sequence>
<evidence type="ECO:0000313" key="10">
    <source>
        <dbReference type="EMBL" id="REG87049.1"/>
    </source>
</evidence>
<comment type="subcellular location">
    <subcellularLocation>
        <location evidence="1">Cell membrane</location>
        <topology evidence="1">Multi-pass membrane protein</topology>
    </subcellularLocation>
</comment>
<dbReference type="Proteomes" id="UP000256405">
    <property type="component" value="Unassembled WGS sequence"/>
</dbReference>
<dbReference type="EMBL" id="QUNF01000011">
    <property type="protein sequence ID" value="REG87049.1"/>
    <property type="molecule type" value="Genomic_DNA"/>
</dbReference>
<evidence type="ECO:0000256" key="2">
    <source>
        <dbReference type="ARBA" id="ARBA00022475"/>
    </source>
</evidence>
<keyword evidence="3 7" id="KW-0812">Transmembrane</keyword>
<dbReference type="InterPro" id="IPR000326">
    <property type="entry name" value="PAP2/HPO"/>
</dbReference>
<dbReference type="Pfam" id="PF01569">
    <property type="entry name" value="PAP2"/>
    <property type="match status" value="1"/>
</dbReference>
<reference evidence="10 11" key="1">
    <citation type="submission" date="2018-08" db="EMBL/GenBank/DDBJ databases">
        <title>Genomic Encyclopedia of Archaeal and Bacterial Type Strains, Phase II (KMG-II): from individual species to whole genera.</title>
        <authorList>
            <person name="Goeker M."/>
        </authorList>
    </citation>
    <scope>NUCLEOTIDE SEQUENCE [LARGE SCALE GENOMIC DNA]</scope>
    <source>
        <strain evidence="10 11">DSM 15986</strain>
    </source>
</reference>
<evidence type="ECO:0000256" key="7">
    <source>
        <dbReference type="SAM" id="Phobius"/>
    </source>
</evidence>
<dbReference type="OrthoDB" id="9773582at2"/>
<keyword evidence="6 7" id="KW-0472">Membrane</keyword>
<gene>
    <name evidence="10" type="ORF">C8N25_11127</name>
</gene>
<organism evidence="10 11">
    <name type="scientific">Algoriphagus antarcticus</name>
    <dbReference type="NCBI Taxonomy" id="238540"/>
    <lineage>
        <taxon>Bacteria</taxon>
        <taxon>Pseudomonadati</taxon>
        <taxon>Bacteroidota</taxon>
        <taxon>Cytophagia</taxon>
        <taxon>Cytophagales</taxon>
        <taxon>Cyclobacteriaceae</taxon>
        <taxon>Algoriphagus</taxon>
    </lineage>
</organism>
<feature type="chain" id="PRO_5017626972" evidence="8">
    <location>
        <begin position="20"/>
        <end position="207"/>
    </location>
</feature>
<evidence type="ECO:0000259" key="9">
    <source>
        <dbReference type="SMART" id="SM00014"/>
    </source>
</evidence>
<keyword evidence="8" id="KW-0732">Signal</keyword>
<dbReference type="SUPFAM" id="SSF48317">
    <property type="entry name" value="Acid phosphatase/Vanadium-dependent haloperoxidase"/>
    <property type="match status" value="1"/>
</dbReference>
<evidence type="ECO:0000256" key="3">
    <source>
        <dbReference type="ARBA" id="ARBA00022692"/>
    </source>
</evidence>
<keyword evidence="11" id="KW-1185">Reference proteome</keyword>
<feature type="transmembrane region" description="Helical" evidence="7">
    <location>
        <begin position="43"/>
        <end position="66"/>
    </location>
</feature>
<keyword evidence="4" id="KW-0378">Hydrolase</keyword>
<dbReference type="PANTHER" id="PTHR14969">
    <property type="entry name" value="SPHINGOSINE-1-PHOSPHATE PHOSPHOHYDROLASE"/>
    <property type="match status" value="1"/>
</dbReference>
<dbReference type="GO" id="GO:0016787">
    <property type="term" value="F:hydrolase activity"/>
    <property type="evidence" value="ECO:0007669"/>
    <property type="project" value="UniProtKB-KW"/>
</dbReference>
<evidence type="ECO:0000256" key="8">
    <source>
        <dbReference type="SAM" id="SignalP"/>
    </source>
</evidence>
<evidence type="ECO:0000256" key="6">
    <source>
        <dbReference type="ARBA" id="ARBA00023136"/>
    </source>
</evidence>
<protein>
    <submittedName>
        <fullName evidence="10">Undecaprenyl-diphosphatase</fullName>
    </submittedName>
</protein>
<dbReference type="GO" id="GO:0005886">
    <property type="term" value="C:plasma membrane"/>
    <property type="evidence" value="ECO:0007669"/>
    <property type="project" value="UniProtKB-SubCell"/>
</dbReference>
<feature type="signal peptide" evidence="8">
    <location>
        <begin position="1"/>
        <end position="19"/>
    </location>
</feature>
<dbReference type="SMART" id="SM00014">
    <property type="entry name" value="acidPPc"/>
    <property type="match status" value="1"/>
</dbReference>
<proteinExistence type="predicted"/>
<feature type="transmembrane region" description="Helical" evidence="7">
    <location>
        <begin position="170"/>
        <end position="188"/>
    </location>
</feature>
<dbReference type="PANTHER" id="PTHR14969:SF62">
    <property type="entry name" value="DECAPRENYLPHOSPHORYL-5-PHOSPHORIBOSE PHOSPHATASE RV3807C-RELATED"/>
    <property type="match status" value="1"/>
</dbReference>
<dbReference type="AlphaFoldDB" id="A0A3E0DU05"/>
<feature type="domain" description="Phosphatidic acid phosphatase type 2/haloperoxidase" evidence="9">
    <location>
        <begin position="75"/>
        <end position="185"/>
    </location>
</feature>
<keyword evidence="5 7" id="KW-1133">Transmembrane helix</keyword>
<name>A0A3E0DU05_9BACT</name>
<dbReference type="CDD" id="cd01610">
    <property type="entry name" value="PAP2_like"/>
    <property type="match status" value="1"/>
</dbReference>
<evidence type="ECO:0000256" key="5">
    <source>
        <dbReference type="ARBA" id="ARBA00022989"/>
    </source>
</evidence>
<keyword evidence="2" id="KW-1003">Cell membrane</keyword>
<dbReference type="Gene3D" id="1.20.144.10">
    <property type="entry name" value="Phosphatidic acid phosphatase type 2/haloperoxidase"/>
    <property type="match status" value="2"/>
</dbReference>
<evidence type="ECO:0000256" key="4">
    <source>
        <dbReference type="ARBA" id="ARBA00022801"/>
    </source>
</evidence>
<accession>A0A3E0DU05</accession>